<keyword evidence="2" id="KW-1185">Reference proteome</keyword>
<organism evidence="1 2">
    <name type="scientific">Pectobacterium cacticida</name>
    <dbReference type="NCBI Taxonomy" id="69221"/>
    <lineage>
        <taxon>Bacteria</taxon>
        <taxon>Pseudomonadati</taxon>
        <taxon>Pseudomonadota</taxon>
        <taxon>Gammaproteobacteria</taxon>
        <taxon>Enterobacterales</taxon>
        <taxon>Pectobacteriaceae</taxon>
        <taxon>Pectobacterium</taxon>
    </lineage>
</organism>
<name>A0ABZ2GGR2_9GAMM</name>
<sequence length="230" mass="26243">MSKRSDIVEGVTASTLIYGLVYTEVLGWVDLGHAQGGDIRRLLLQFEAGERGNQPYYYVKYFQDMQKFRKRIGIAKHTVWRIRKGVSRRERLTIALAMMMTVARRFESLQAGFPFNLLTDSGFSGEDLVSDLLGFYRVIDGIHYFSELKPVSRDEALKRWDFYGPIGSFKNESFKPLLFPDPDKHPNARPYFGTLPAFMTRIKPYLSAPSERVDIVVDDGTGLHLKFSGG</sequence>
<dbReference type="RefSeq" id="WP_264498899.1">
    <property type="nucleotide sequence ID" value="NZ_CP109947.1"/>
</dbReference>
<protein>
    <submittedName>
        <fullName evidence="1">Uncharacterized protein</fullName>
    </submittedName>
</protein>
<accession>A0ABZ2GGR2</accession>
<evidence type="ECO:0000313" key="2">
    <source>
        <dbReference type="Proteomes" id="UP001379444"/>
    </source>
</evidence>
<reference evidence="1 2" key="1">
    <citation type="journal article" date="2024" name="Front. Plant Sci.">
        <title>Comprehensive phenomic and genomic studies of the species, Pectobacterium cacticida and proposal for reclassification as Alcorniella cacticida comb. nov.</title>
        <authorList>
            <person name="Jonca J."/>
            <person name="Pirhonen M."/>
            <person name="Waleron M.M."/>
            <person name="Gawor J."/>
            <person name="Mrozik A."/>
            <person name="Smoktunowicz M."/>
            <person name="Waleron K."/>
            <person name="Waleron M."/>
        </authorList>
    </citation>
    <scope>NUCLEOTIDE SEQUENCE [LARGE SCALE GENOMIC DNA]</scope>
    <source>
        <strain evidence="1 2">DPMP6</strain>
    </source>
</reference>
<dbReference type="Proteomes" id="UP001379444">
    <property type="component" value="Chromosome"/>
</dbReference>
<evidence type="ECO:0000313" key="1">
    <source>
        <dbReference type="EMBL" id="WWO40255.1"/>
    </source>
</evidence>
<gene>
    <name evidence="1" type="ORF">QNA12_13685</name>
</gene>
<proteinExistence type="predicted"/>
<dbReference type="EMBL" id="CP125967">
    <property type="protein sequence ID" value="WWO40255.1"/>
    <property type="molecule type" value="Genomic_DNA"/>
</dbReference>